<gene>
    <name evidence="1" type="ORF">SI7747_18019674</name>
    <name evidence="2" type="ORF">SI8410_18021152</name>
</gene>
<dbReference type="OrthoDB" id="1719918at2759"/>
<dbReference type="AlphaFoldDB" id="A0A7I8LMK9"/>
<organism evidence="2 3">
    <name type="scientific">Spirodela intermedia</name>
    <name type="common">Intermediate duckweed</name>
    <dbReference type="NCBI Taxonomy" id="51605"/>
    <lineage>
        <taxon>Eukaryota</taxon>
        <taxon>Viridiplantae</taxon>
        <taxon>Streptophyta</taxon>
        <taxon>Embryophyta</taxon>
        <taxon>Tracheophyta</taxon>
        <taxon>Spermatophyta</taxon>
        <taxon>Magnoliopsida</taxon>
        <taxon>Liliopsida</taxon>
        <taxon>Araceae</taxon>
        <taxon>Lemnoideae</taxon>
        <taxon>Spirodela</taxon>
    </lineage>
</organism>
<protein>
    <submittedName>
        <fullName evidence="2">Uncharacterized protein</fullName>
    </submittedName>
</protein>
<accession>A0A7I8LMK9</accession>
<dbReference type="Proteomes" id="UP000663760">
    <property type="component" value="Chromosome 18"/>
</dbReference>
<sequence>MEEREIVQHFLRVMPSKFDTLTLPLEQYSDLDKVSLDKVIGSLTVHELQLKERESHEEE</sequence>
<evidence type="ECO:0000313" key="2">
    <source>
        <dbReference type="EMBL" id="CAA7410474.1"/>
    </source>
</evidence>
<name>A0A7I8LMK9_SPIIN</name>
<dbReference type="EMBL" id="LR746281">
    <property type="protein sequence ID" value="CAA7410474.1"/>
    <property type="molecule type" value="Genomic_DNA"/>
</dbReference>
<reference evidence="2" key="1">
    <citation type="submission" date="2020-02" db="EMBL/GenBank/DDBJ databases">
        <authorList>
            <person name="Scholz U."/>
            <person name="Mascher M."/>
            <person name="Fiebig A."/>
        </authorList>
    </citation>
    <scope>NUCLEOTIDE SEQUENCE</scope>
</reference>
<keyword evidence="3" id="KW-1185">Reference proteome</keyword>
<evidence type="ECO:0000313" key="1">
    <source>
        <dbReference type="EMBL" id="CAA2634249.1"/>
    </source>
</evidence>
<proteinExistence type="predicted"/>
<dbReference type="EMBL" id="LR743605">
    <property type="protein sequence ID" value="CAA2634249.1"/>
    <property type="molecule type" value="Genomic_DNA"/>
</dbReference>
<evidence type="ECO:0000313" key="3">
    <source>
        <dbReference type="Proteomes" id="UP000663760"/>
    </source>
</evidence>